<dbReference type="EMBL" id="OIVN01000634">
    <property type="protein sequence ID" value="SPC83249.1"/>
    <property type="molecule type" value="Genomic_DNA"/>
</dbReference>
<dbReference type="InterPro" id="IPR052398">
    <property type="entry name" value="Ubiquitin_hydrolase_53/54"/>
</dbReference>
<sequence length="903" mass="104085">MAHKKLTSEPTSSSPIITTIECNRALQFFQDGNHSEALKLARSTVSRHPNSALAHTTLAAILFSTAKSSKARKREHVASAVHSAERAVALSPNSISFSLFQAALLFELAQEDAASDYEPIIKECERALCIEKPLDPLEDHLDIDENDPEDFTVELRIGRVKRNLKELLKKAKIQQLKKVVDDNSFAEISKDIQAIQDRKAEIQTKFFTAKLSFERKLNSKVDTRAKDYWNNVMSLEAKKELLSVGFEDLNAHFNKNKSLAAKAKEVLAEAMECLKLTKNWKFSECCHCGERFFNWESHKEHVESVHLGTLSEELQLVVQERMRSNLLHETIILDGWKPVDMVAAVKLMEDLARNGSGDLKTENWPYCDNKNRYTVIRKIQETLKLYLAIRCFTMSLFNMLMHMIRVVLENRIPEPVLEWLCSNKTLQLICFLEAPQLKYIHKFLEKNLDIPCGFSLYKSLEADEARGDLKSSYERIFISNNFSRLVFNERMLYGLILPGIDETGNVDESKNDGKEDIEAILHWLFEGSPTLFRKKLKGWTRFREASKNQGMEYFKIMQTEFCQLRKMCQRRRNLLGYQKSWHNLKDICCEEEKRRNEILGYDPQSYKSLLLKRKKEIEAEKGDEEMDSFGLELDNISCILKKAEADSDKELFIMMQIYQTTVKLVKLDAIIMMINTSMQHTWKKLEMVTTYDYRSIVVPLLKSFMQAQLEEMVDKDAAEKSNAAVEALLSELALNEKNIEKGGNDARKGQGKLKDKKKKKNHKKAKEFKVTGGSEEQQENVEQTSFPVAHGEDYHLNSEIVGPITTDELETEELELKAEEEYRMLEMNLELQMRIEYEAKQKRLAELNKAETSAGNVTEDVPSNGINFVTFDWTNYYQDQGVRSDEKSSEPEQQKHPKAPEDD</sequence>
<gene>
    <name evidence="5" type="ORF">FSB_LOCUS11131</name>
</gene>
<feature type="compositionally biased region" description="Basic and acidic residues" evidence="3">
    <location>
        <begin position="882"/>
        <end position="903"/>
    </location>
</feature>
<feature type="region of interest" description="Disordered" evidence="3">
    <location>
        <begin position="880"/>
        <end position="903"/>
    </location>
</feature>
<keyword evidence="2" id="KW-0378">Hydrolase</keyword>
<evidence type="ECO:0000256" key="1">
    <source>
        <dbReference type="ARBA" id="ARBA00022786"/>
    </source>
</evidence>
<protein>
    <recommendedName>
        <fullName evidence="4">C2H2-type domain-containing protein</fullName>
    </recommendedName>
</protein>
<organism evidence="5">
    <name type="scientific">Fagus sylvatica</name>
    <name type="common">Beechnut</name>
    <dbReference type="NCBI Taxonomy" id="28930"/>
    <lineage>
        <taxon>Eukaryota</taxon>
        <taxon>Viridiplantae</taxon>
        <taxon>Streptophyta</taxon>
        <taxon>Embryophyta</taxon>
        <taxon>Tracheophyta</taxon>
        <taxon>Spermatophyta</taxon>
        <taxon>Magnoliopsida</taxon>
        <taxon>eudicotyledons</taxon>
        <taxon>Gunneridae</taxon>
        <taxon>Pentapetalae</taxon>
        <taxon>rosids</taxon>
        <taxon>fabids</taxon>
        <taxon>Fagales</taxon>
        <taxon>Fagaceae</taxon>
        <taxon>Fagus</taxon>
    </lineage>
</organism>
<evidence type="ECO:0000259" key="4">
    <source>
        <dbReference type="PROSITE" id="PS00028"/>
    </source>
</evidence>
<feature type="compositionally biased region" description="Basic residues" evidence="3">
    <location>
        <begin position="749"/>
        <end position="766"/>
    </location>
</feature>
<dbReference type="AlphaFoldDB" id="A0A2N9F8Q1"/>
<evidence type="ECO:0000313" key="5">
    <source>
        <dbReference type="EMBL" id="SPC83249.1"/>
    </source>
</evidence>
<dbReference type="Gene3D" id="1.25.40.10">
    <property type="entry name" value="Tetratricopeptide repeat domain"/>
    <property type="match status" value="1"/>
</dbReference>
<dbReference type="InterPro" id="IPR013087">
    <property type="entry name" value="Znf_C2H2_type"/>
</dbReference>
<dbReference type="PANTHER" id="PTHR22975">
    <property type="entry name" value="UBIQUITIN SPECIFIC PROTEINASE"/>
    <property type="match status" value="1"/>
</dbReference>
<evidence type="ECO:0000256" key="3">
    <source>
        <dbReference type="SAM" id="MobiDB-lite"/>
    </source>
</evidence>
<feature type="region of interest" description="Disordered" evidence="3">
    <location>
        <begin position="740"/>
        <end position="782"/>
    </location>
</feature>
<name>A0A2N9F8Q1_FAGSY</name>
<dbReference type="InterPro" id="IPR011990">
    <property type="entry name" value="TPR-like_helical_dom_sf"/>
</dbReference>
<dbReference type="SUPFAM" id="SSF48452">
    <property type="entry name" value="TPR-like"/>
    <property type="match status" value="1"/>
</dbReference>
<evidence type="ECO:0000256" key="2">
    <source>
        <dbReference type="ARBA" id="ARBA00022801"/>
    </source>
</evidence>
<accession>A0A2N9F8Q1</accession>
<dbReference type="InterPro" id="IPR006865">
    <property type="entry name" value="DUF629"/>
</dbReference>
<dbReference type="PROSITE" id="PS00028">
    <property type="entry name" value="ZINC_FINGER_C2H2_1"/>
    <property type="match status" value="1"/>
</dbReference>
<dbReference type="Pfam" id="PF04781">
    <property type="entry name" value="DUF627"/>
    <property type="match status" value="1"/>
</dbReference>
<proteinExistence type="predicted"/>
<dbReference type="Pfam" id="PF04780">
    <property type="entry name" value="DUF629"/>
    <property type="match status" value="1"/>
</dbReference>
<keyword evidence="1" id="KW-0833">Ubl conjugation pathway</keyword>
<dbReference type="GO" id="GO:0016787">
    <property type="term" value="F:hydrolase activity"/>
    <property type="evidence" value="ECO:0007669"/>
    <property type="project" value="UniProtKB-KW"/>
</dbReference>
<feature type="domain" description="C2H2-type" evidence="4">
    <location>
        <begin position="285"/>
        <end position="306"/>
    </location>
</feature>
<dbReference type="PANTHER" id="PTHR22975:SF9">
    <property type="entry name" value="ECHINUS SPLICE FORM 3"/>
    <property type="match status" value="1"/>
</dbReference>
<reference evidence="5" key="1">
    <citation type="submission" date="2018-02" db="EMBL/GenBank/DDBJ databases">
        <authorList>
            <person name="Cohen D.B."/>
            <person name="Kent A.D."/>
        </authorList>
    </citation>
    <scope>NUCLEOTIDE SEQUENCE</scope>
</reference>
<dbReference type="InterPro" id="IPR006866">
    <property type="entry name" value="DUF627_N"/>
</dbReference>